<keyword evidence="5 12" id="KW-0812">Transmembrane</keyword>
<evidence type="ECO:0000256" key="12">
    <source>
        <dbReference type="PROSITE-ProRule" id="PRU01360"/>
    </source>
</evidence>
<evidence type="ECO:0000259" key="16">
    <source>
        <dbReference type="Pfam" id="PF00593"/>
    </source>
</evidence>
<keyword evidence="6 15" id="KW-0732">Signal</keyword>
<evidence type="ECO:0000259" key="17">
    <source>
        <dbReference type="Pfam" id="PF07715"/>
    </source>
</evidence>
<keyword evidence="7" id="KW-0408">Iron</keyword>
<comment type="subcellular location">
    <subcellularLocation>
        <location evidence="1 12">Cell outer membrane</location>
        <topology evidence="1 12">Multi-pass membrane protein</topology>
    </subcellularLocation>
</comment>
<evidence type="ECO:0000256" key="5">
    <source>
        <dbReference type="ARBA" id="ARBA00022692"/>
    </source>
</evidence>
<evidence type="ECO:0000256" key="7">
    <source>
        <dbReference type="ARBA" id="ARBA00023004"/>
    </source>
</evidence>
<keyword evidence="8" id="KW-0406">Ion transport</keyword>
<dbReference type="InterPro" id="IPR039426">
    <property type="entry name" value="TonB-dep_rcpt-like"/>
</dbReference>
<dbReference type="RefSeq" id="WP_378385909.1">
    <property type="nucleotide sequence ID" value="NZ_JBHLWM010000003.1"/>
</dbReference>
<evidence type="ECO:0000256" key="9">
    <source>
        <dbReference type="ARBA" id="ARBA00023077"/>
    </source>
</evidence>
<sequence>MLRIHALSGASAAAIGLMLTASAGTARAQTTPQNLPSVTVEAPAPVRARPAPRARSRAAAGPRRATPVRAAAAPPVAAPVVETATAARDRLVQAPNGQTATTIDRSQFDNRPSFSVTDVLRDSPGISVKQGNGPRDVGISIRGSNARNGFAIRNIVIFDDGFPVTQPDGLSRSDLIDPHAYSAIDVIRGPSSALYGNYATGGALNFRTRPGGSIDGAEYGVEGGSFGYLSNYLTVGKKVGGFEASLFASDARGDGFITNSWFNTQTVNFLATWQATPDDRFTVKLIDNELSTRLPLRLSLNQYNINPFQAGCTTAAVAGCGTVSLFNNGFNGSKSTLTALQAGLNRDDRRTIVGGRWEHDFDNTTTWRNQFVFDDRNISQPTGSTSAVGDYPSYNFSSDITKRGELFGMASTSLLGAWYNTLSASGDTFNVLPSGDAAVGRLQSNLASTTTNYGVRARQELQLVPTVTAIAGIGWETTQLKGVSTAYAYPTLNNPNVVVPTVLGASPQFQNTAPEFALIYRPSAEWTWHARVATGYGTPQVNNLFVLPSGAPGNNTALQSQTNVGYDIGADWTPNRSLTLSATAFYEFFTNEIVSQATPVAGVSYSFNAPHSEHRGVEFAGRWAFAEGWEAKLAYTRLDEIYTDYTESIGAYRFNRVGNQIPGISPNELTARLGYDQLHGALTGLGGFVELVWKDSFYLDNANLLKAPGYELVNLNLHYKTELQSDYLRQLSVFFEIRNLFDKTYIASANNIANTVNSAGVQNPASVLAATSGSIYAGSPRAFVGGMKIAFR</sequence>
<keyword evidence="9 13" id="KW-0798">TonB box</keyword>
<protein>
    <submittedName>
        <fullName evidence="18">TonB-dependent receptor family protein</fullName>
    </submittedName>
</protein>
<evidence type="ECO:0000313" key="19">
    <source>
        <dbReference type="Proteomes" id="UP001589775"/>
    </source>
</evidence>
<dbReference type="InterPro" id="IPR037066">
    <property type="entry name" value="Plug_dom_sf"/>
</dbReference>
<dbReference type="InterPro" id="IPR012910">
    <property type="entry name" value="Plug_dom"/>
</dbReference>
<feature type="signal peptide" evidence="15">
    <location>
        <begin position="1"/>
        <end position="28"/>
    </location>
</feature>
<evidence type="ECO:0000256" key="13">
    <source>
        <dbReference type="RuleBase" id="RU003357"/>
    </source>
</evidence>
<reference evidence="18 19" key="1">
    <citation type="submission" date="2024-09" db="EMBL/GenBank/DDBJ databases">
        <authorList>
            <person name="Sun Q."/>
            <person name="Mori K."/>
        </authorList>
    </citation>
    <scope>NUCLEOTIDE SEQUENCE [LARGE SCALE GENOMIC DNA]</scope>
    <source>
        <strain evidence="18 19">KCTC 23279</strain>
    </source>
</reference>
<keyword evidence="11 12" id="KW-0998">Cell outer membrane</keyword>
<evidence type="ECO:0000256" key="10">
    <source>
        <dbReference type="ARBA" id="ARBA00023136"/>
    </source>
</evidence>
<evidence type="ECO:0000256" key="2">
    <source>
        <dbReference type="ARBA" id="ARBA00022448"/>
    </source>
</evidence>
<keyword evidence="18" id="KW-0675">Receptor</keyword>
<gene>
    <name evidence="18" type="ORF">ACFFJ6_07110</name>
</gene>
<dbReference type="EMBL" id="JBHLWM010000003">
    <property type="protein sequence ID" value="MFC0240230.1"/>
    <property type="molecule type" value="Genomic_DNA"/>
</dbReference>
<accession>A0ABV6EPR9</accession>
<feature type="domain" description="TonB-dependent receptor-like beta-barrel" evidence="16">
    <location>
        <begin position="327"/>
        <end position="740"/>
    </location>
</feature>
<dbReference type="Pfam" id="PF07715">
    <property type="entry name" value="Plug"/>
    <property type="match status" value="1"/>
</dbReference>
<evidence type="ECO:0000256" key="11">
    <source>
        <dbReference type="ARBA" id="ARBA00023237"/>
    </source>
</evidence>
<dbReference type="Gene3D" id="2.170.130.10">
    <property type="entry name" value="TonB-dependent receptor, plug domain"/>
    <property type="match status" value="1"/>
</dbReference>
<feature type="region of interest" description="Disordered" evidence="14">
    <location>
        <begin position="28"/>
        <end position="71"/>
    </location>
</feature>
<dbReference type="InterPro" id="IPR000531">
    <property type="entry name" value="Beta-barrel_TonB"/>
</dbReference>
<evidence type="ECO:0000256" key="8">
    <source>
        <dbReference type="ARBA" id="ARBA00023065"/>
    </source>
</evidence>
<dbReference type="PANTHER" id="PTHR32552:SF68">
    <property type="entry name" value="FERRICHROME OUTER MEMBRANE TRANSPORTER_PHAGE RECEPTOR"/>
    <property type="match status" value="1"/>
</dbReference>
<feature type="compositionally biased region" description="Low complexity" evidence="14">
    <location>
        <begin position="57"/>
        <end position="71"/>
    </location>
</feature>
<keyword evidence="4" id="KW-0410">Iron transport</keyword>
<feature type="chain" id="PRO_5045769354" evidence="15">
    <location>
        <begin position="29"/>
        <end position="792"/>
    </location>
</feature>
<evidence type="ECO:0000256" key="6">
    <source>
        <dbReference type="ARBA" id="ARBA00022729"/>
    </source>
</evidence>
<evidence type="ECO:0000256" key="4">
    <source>
        <dbReference type="ARBA" id="ARBA00022496"/>
    </source>
</evidence>
<comment type="caution">
    <text evidence="18">The sequence shown here is derived from an EMBL/GenBank/DDBJ whole genome shotgun (WGS) entry which is preliminary data.</text>
</comment>
<dbReference type="Gene3D" id="2.40.170.20">
    <property type="entry name" value="TonB-dependent receptor, beta-barrel domain"/>
    <property type="match status" value="1"/>
</dbReference>
<keyword evidence="19" id="KW-1185">Reference proteome</keyword>
<dbReference type="SUPFAM" id="SSF56935">
    <property type="entry name" value="Porins"/>
    <property type="match status" value="1"/>
</dbReference>
<comment type="similarity">
    <text evidence="12 13">Belongs to the TonB-dependent receptor family.</text>
</comment>
<evidence type="ECO:0000256" key="14">
    <source>
        <dbReference type="SAM" id="MobiDB-lite"/>
    </source>
</evidence>
<evidence type="ECO:0000256" key="1">
    <source>
        <dbReference type="ARBA" id="ARBA00004571"/>
    </source>
</evidence>
<keyword evidence="2 12" id="KW-0813">Transport</keyword>
<evidence type="ECO:0000313" key="18">
    <source>
        <dbReference type="EMBL" id="MFC0240230.1"/>
    </source>
</evidence>
<keyword evidence="10 12" id="KW-0472">Membrane</keyword>
<name>A0ABV6EPR9_9BRAD</name>
<dbReference type="PANTHER" id="PTHR32552">
    <property type="entry name" value="FERRICHROME IRON RECEPTOR-RELATED"/>
    <property type="match status" value="1"/>
</dbReference>
<dbReference type="Proteomes" id="UP001589775">
    <property type="component" value="Unassembled WGS sequence"/>
</dbReference>
<dbReference type="InterPro" id="IPR036942">
    <property type="entry name" value="Beta-barrel_TonB_sf"/>
</dbReference>
<keyword evidence="3 12" id="KW-1134">Transmembrane beta strand</keyword>
<dbReference type="Pfam" id="PF00593">
    <property type="entry name" value="TonB_dep_Rec_b-barrel"/>
    <property type="match status" value="1"/>
</dbReference>
<organism evidence="18 19">
    <name type="scientific">Rhodopseudomonas telluris</name>
    <dbReference type="NCBI Taxonomy" id="644215"/>
    <lineage>
        <taxon>Bacteria</taxon>
        <taxon>Pseudomonadati</taxon>
        <taxon>Pseudomonadota</taxon>
        <taxon>Alphaproteobacteria</taxon>
        <taxon>Hyphomicrobiales</taxon>
        <taxon>Nitrobacteraceae</taxon>
        <taxon>Rhodopseudomonas</taxon>
    </lineage>
</organism>
<dbReference type="PROSITE" id="PS52016">
    <property type="entry name" value="TONB_DEPENDENT_REC_3"/>
    <property type="match status" value="1"/>
</dbReference>
<evidence type="ECO:0000256" key="3">
    <source>
        <dbReference type="ARBA" id="ARBA00022452"/>
    </source>
</evidence>
<proteinExistence type="inferred from homology"/>
<feature type="compositionally biased region" description="Low complexity" evidence="14">
    <location>
        <begin position="38"/>
        <end position="49"/>
    </location>
</feature>
<feature type="domain" description="TonB-dependent receptor plug" evidence="17">
    <location>
        <begin position="98"/>
        <end position="203"/>
    </location>
</feature>
<feature type="compositionally biased region" description="Polar residues" evidence="14">
    <location>
        <begin position="28"/>
        <end position="37"/>
    </location>
</feature>
<evidence type="ECO:0000256" key="15">
    <source>
        <dbReference type="SAM" id="SignalP"/>
    </source>
</evidence>